<proteinExistence type="inferred from homology"/>
<dbReference type="InterPro" id="IPR024002">
    <property type="entry name" value="For/NO2_transpt_CS"/>
</dbReference>
<sequence>MLYSWGGGSLLPVDTSIVHSVALAKTTAPAMVLFFKGALCNWLVCLAIWMALRTEGAAKIYRYLVVSAGIYRVRLRALYR</sequence>
<dbReference type="InterPro" id="IPR000292">
    <property type="entry name" value="For/NO2_transpt"/>
</dbReference>
<dbReference type="Gene3D" id="1.20.1080.10">
    <property type="entry name" value="Glycerol uptake facilitator protein"/>
    <property type="match status" value="1"/>
</dbReference>
<dbReference type="Pfam" id="PF01226">
    <property type="entry name" value="Form_Nir_trans"/>
    <property type="match status" value="1"/>
</dbReference>
<protein>
    <submittedName>
        <fullName evidence="7">Nitrite transporter</fullName>
    </submittedName>
</protein>
<accession>A0A377DB43</accession>
<dbReference type="PROSITE" id="PS01006">
    <property type="entry name" value="FORMATE_NITRITE_TP_2"/>
    <property type="match status" value="1"/>
</dbReference>
<dbReference type="GO" id="GO:0022857">
    <property type="term" value="F:transmembrane transporter activity"/>
    <property type="evidence" value="ECO:0007669"/>
    <property type="project" value="InterPro"/>
</dbReference>
<evidence type="ECO:0000256" key="2">
    <source>
        <dbReference type="ARBA" id="ARBA00022692"/>
    </source>
</evidence>
<keyword evidence="4 6" id="KW-0472">Membrane</keyword>
<dbReference type="InterPro" id="IPR023271">
    <property type="entry name" value="Aquaporin-like"/>
</dbReference>
<feature type="transmembrane region" description="Helical" evidence="6">
    <location>
        <begin position="30"/>
        <end position="52"/>
    </location>
</feature>
<dbReference type="AlphaFoldDB" id="A0A377DB43"/>
<keyword evidence="2 6" id="KW-0812">Transmembrane</keyword>
<keyword evidence="3 6" id="KW-1133">Transmembrane helix</keyword>
<comment type="subcellular location">
    <subcellularLocation>
        <location evidence="1">Membrane</location>
        <topology evidence="1">Multi-pass membrane protein</topology>
    </subcellularLocation>
</comment>
<evidence type="ECO:0000256" key="5">
    <source>
        <dbReference type="ARBA" id="ARBA00049660"/>
    </source>
</evidence>
<evidence type="ECO:0000313" key="8">
    <source>
        <dbReference type="Proteomes" id="UP000254052"/>
    </source>
</evidence>
<evidence type="ECO:0000256" key="1">
    <source>
        <dbReference type="ARBA" id="ARBA00004141"/>
    </source>
</evidence>
<name>A0A377DB43_ECOLX</name>
<comment type="similarity">
    <text evidence="5">Belongs to the FNT transporter (TC 1.A.16) family.</text>
</comment>
<dbReference type="EMBL" id="UGED01000019">
    <property type="protein sequence ID" value="STM17618.1"/>
    <property type="molecule type" value="Genomic_DNA"/>
</dbReference>
<gene>
    <name evidence="7" type="primary">nirC_2</name>
    <name evidence="7" type="ORF">NCTC9962_06701</name>
</gene>
<evidence type="ECO:0000256" key="6">
    <source>
        <dbReference type="SAM" id="Phobius"/>
    </source>
</evidence>
<dbReference type="Proteomes" id="UP000254052">
    <property type="component" value="Unassembled WGS sequence"/>
</dbReference>
<evidence type="ECO:0000313" key="7">
    <source>
        <dbReference type="EMBL" id="STM17618.1"/>
    </source>
</evidence>
<evidence type="ECO:0000256" key="4">
    <source>
        <dbReference type="ARBA" id="ARBA00023136"/>
    </source>
</evidence>
<evidence type="ECO:0000256" key="3">
    <source>
        <dbReference type="ARBA" id="ARBA00022989"/>
    </source>
</evidence>
<dbReference type="GO" id="GO:0016020">
    <property type="term" value="C:membrane"/>
    <property type="evidence" value="ECO:0007669"/>
    <property type="project" value="UniProtKB-SubCell"/>
</dbReference>
<reference evidence="7 8" key="1">
    <citation type="submission" date="2018-06" db="EMBL/GenBank/DDBJ databases">
        <authorList>
            <consortium name="Pathogen Informatics"/>
            <person name="Doyle S."/>
        </authorList>
    </citation>
    <scope>NUCLEOTIDE SEQUENCE [LARGE SCALE GENOMIC DNA]</scope>
    <source>
        <strain evidence="7 8">NCTC9962</strain>
    </source>
</reference>
<organism evidence="7 8">
    <name type="scientific">Escherichia coli</name>
    <dbReference type="NCBI Taxonomy" id="562"/>
    <lineage>
        <taxon>Bacteria</taxon>
        <taxon>Pseudomonadati</taxon>
        <taxon>Pseudomonadota</taxon>
        <taxon>Gammaproteobacteria</taxon>
        <taxon>Enterobacterales</taxon>
        <taxon>Enterobacteriaceae</taxon>
        <taxon>Escherichia</taxon>
    </lineage>
</organism>